<dbReference type="CDD" id="cd01130">
    <property type="entry name" value="VirB11-like_ATPase"/>
    <property type="match status" value="1"/>
</dbReference>
<evidence type="ECO:0000256" key="2">
    <source>
        <dbReference type="RuleBase" id="RU366071"/>
    </source>
</evidence>
<evidence type="ECO:0000259" key="3">
    <source>
        <dbReference type="Pfam" id="PF00437"/>
    </source>
</evidence>
<keyword evidence="5" id="KW-1185">Reference proteome</keyword>
<dbReference type="HOGENOM" id="CLU_005379_3_1_5"/>
<dbReference type="KEGG" id="sch:Sphch_1482"/>
<organism evidence="4 5">
    <name type="scientific">Sphingobium chlorophenolicum L-1</name>
    <dbReference type="NCBI Taxonomy" id="690566"/>
    <lineage>
        <taxon>Bacteria</taxon>
        <taxon>Pseudomonadati</taxon>
        <taxon>Pseudomonadota</taxon>
        <taxon>Alphaproteobacteria</taxon>
        <taxon>Sphingomonadales</taxon>
        <taxon>Sphingomonadaceae</taxon>
        <taxon>Sphingobium</taxon>
    </lineage>
</organism>
<dbReference type="SUPFAM" id="SSF52540">
    <property type="entry name" value="P-loop containing nucleoside triphosphate hydrolases"/>
    <property type="match status" value="1"/>
</dbReference>
<dbReference type="InterPro" id="IPR027417">
    <property type="entry name" value="P-loop_NTPase"/>
</dbReference>
<keyword evidence="2" id="KW-0067">ATP-binding</keyword>
<dbReference type="PANTHER" id="PTHR30486:SF6">
    <property type="entry name" value="TYPE IV PILUS RETRACTATION ATPASE PILT"/>
    <property type="match status" value="1"/>
</dbReference>
<dbReference type="GO" id="GO:0005737">
    <property type="term" value="C:cytoplasm"/>
    <property type="evidence" value="ECO:0007669"/>
    <property type="project" value="UniProtKB-SubCell"/>
</dbReference>
<comment type="subcellular location">
    <subcellularLocation>
        <location evidence="2">Cytoplasm</location>
    </subcellularLocation>
</comment>
<dbReference type="EMBL" id="CP002798">
    <property type="protein sequence ID" value="AEG49170.1"/>
    <property type="molecule type" value="Genomic_DNA"/>
</dbReference>
<dbReference type="NCBIfam" id="TIGR02788">
    <property type="entry name" value="VirB11"/>
    <property type="match status" value="1"/>
</dbReference>
<evidence type="ECO:0000313" key="4">
    <source>
        <dbReference type="EMBL" id="AEG49170.1"/>
    </source>
</evidence>
<keyword evidence="2" id="KW-0963">Cytoplasm</keyword>
<dbReference type="RefSeq" id="WP_013847430.1">
    <property type="nucleotide sequence ID" value="NC_015593.1"/>
</dbReference>
<reference evidence="4 5" key="1">
    <citation type="submission" date="2011-05" db="EMBL/GenBank/DDBJ databases">
        <title>Complete sequence of chromosome 1 of Sphingobium chlorophenolicum L-1.</title>
        <authorList>
            <consortium name="US DOE Joint Genome Institute"/>
            <person name="Lucas S."/>
            <person name="Han J."/>
            <person name="Lapidus A."/>
            <person name="Cheng J.-F."/>
            <person name="Goodwin L."/>
            <person name="Pitluck S."/>
            <person name="Peters L."/>
            <person name="Daligault H."/>
            <person name="Han C."/>
            <person name="Tapia R."/>
            <person name="Land M."/>
            <person name="Hauser L."/>
            <person name="Kyrpides N."/>
            <person name="Ivanova N."/>
            <person name="Pagani I."/>
            <person name="Turner P."/>
            <person name="Copley S."/>
            <person name="Woyke T."/>
        </authorList>
    </citation>
    <scope>NUCLEOTIDE SEQUENCE [LARGE SCALE GENOMIC DNA]</scope>
    <source>
        <strain evidence="4 5">L-1</strain>
    </source>
</reference>
<dbReference type="Proteomes" id="UP000007150">
    <property type="component" value="Chromosome 1"/>
</dbReference>
<comment type="similarity">
    <text evidence="1 2">Belongs to the GSP E family.</text>
</comment>
<accession>F6EY64</accession>
<dbReference type="GO" id="GO:0005524">
    <property type="term" value="F:ATP binding"/>
    <property type="evidence" value="ECO:0007669"/>
    <property type="project" value="UniProtKB-UniRule"/>
</dbReference>
<dbReference type="GO" id="GO:0016887">
    <property type="term" value="F:ATP hydrolysis activity"/>
    <property type="evidence" value="ECO:0007669"/>
    <property type="project" value="InterPro"/>
</dbReference>
<protein>
    <recommendedName>
        <fullName evidence="2">Type IV secretion system protein</fullName>
    </recommendedName>
</protein>
<gene>
    <name evidence="4" type="ORF">Sphch_1482</name>
</gene>
<evidence type="ECO:0000313" key="5">
    <source>
        <dbReference type="Proteomes" id="UP000007150"/>
    </source>
</evidence>
<dbReference type="InterPro" id="IPR050921">
    <property type="entry name" value="T4SS_GSP_E_ATPase"/>
</dbReference>
<proteinExistence type="inferred from homology"/>
<keyword evidence="2" id="KW-0547">Nucleotide-binding</keyword>
<feature type="domain" description="Bacterial type II secretion system protein E" evidence="3">
    <location>
        <begin position="24"/>
        <end position="282"/>
    </location>
</feature>
<dbReference type="Gene3D" id="3.30.450.90">
    <property type="match status" value="1"/>
</dbReference>
<name>F6EY64_SPHCR</name>
<dbReference type="PANTHER" id="PTHR30486">
    <property type="entry name" value="TWITCHING MOTILITY PROTEIN PILT"/>
    <property type="match status" value="1"/>
</dbReference>
<evidence type="ECO:0000256" key="1">
    <source>
        <dbReference type="ARBA" id="ARBA00006611"/>
    </source>
</evidence>
<dbReference type="GO" id="GO:0043684">
    <property type="term" value="C:type IV secretion system complex"/>
    <property type="evidence" value="ECO:0007669"/>
    <property type="project" value="UniProtKB-UniRule"/>
</dbReference>
<dbReference type="InterPro" id="IPR014155">
    <property type="entry name" value="VirB11"/>
</dbReference>
<sequence>MTVAERSIYLSGYLSLLGPFLAREDVSDIYINRPGELWLEVNGGAPERHDVPGLSSETLLRLARQIAAWSSQAISREHPLLAASLPTGERIQIVVPPATRGHIAISIRRKIVSSIELENLRPRETEGSPVPLGYSKGVEGAGTEDIAELLRQAVKARKTILISGGTSSGKTTLLNTLIREIPRNERLIFIEDTPELDIRHDNAVGLVAPRSELRESEIDADDLLIASLRMRPDRIILGEIRGREAITFLRAVNTGHPGSISTIHANSCQAALDQLAFLAIQGGLKLGWDDLRKYIVSTVDLSINIFRNNGQINYSVINNCR</sequence>
<dbReference type="Gene3D" id="3.40.50.300">
    <property type="entry name" value="P-loop containing nucleotide triphosphate hydrolases"/>
    <property type="match status" value="1"/>
</dbReference>
<dbReference type="InterPro" id="IPR001482">
    <property type="entry name" value="T2SS/T4SS_dom"/>
</dbReference>
<dbReference type="STRING" id="690566.Sphch_1482"/>
<comment type="function">
    <text evidence="2">Part of the Type IV secretion system.</text>
</comment>
<dbReference type="GO" id="GO:0044097">
    <property type="term" value="P:secretion by the type IV secretion system"/>
    <property type="evidence" value="ECO:0007669"/>
    <property type="project" value="InterPro"/>
</dbReference>
<dbReference type="AlphaFoldDB" id="F6EY64"/>
<dbReference type="Pfam" id="PF00437">
    <property type="entry name" value="T2SSE"/>
    <property type="match status" value="1"/>
</dbReference>